<dbReference type="Gramene" id="KRH38292">
    <property type="protein sequence ID" value="KRH38292"/>
    <property type="gene ID" value="GLYMA_09G125200"/>
</dbReference>
<reference evidence="1" key="3">
    <citation type="submission" date="2018-07" db="EMBL/GenBank/DDBJ databases">
        <title>WGS assembly of Glycine max.</title>
        <authorList>
            <person name="Schmutz J."/>
            <person name="Cannon S."/>
            <person name="Schlueter J."/>
            <person name="Ma J."/>
            <person name="Mitros T."/>
            <person name="Nelson W."/>
            <person name="Hyten D."/>
            <person name="Song Q."/>
            <person name="Thelen J."/>
            <person name="Cheng J."/>
            <person name="Xu D."/>
            <person name="Hellsten U."/>
            <person name="May G."/>
            <person name="Yu Y."/>
            <person name="Sakurai T."/>
            <person name="Umezawa T."/>
            <person name="Bhattacharyya M."/>
            <person name="Sandhu D."/>
            <person name="Valliyodan B."/>
            <person name="Lindquist E."/>
            <person name="Peto M."/>
            <person name="Grant D."/>
            <person name="Shu S."/>
            <person name="Goodstein D."/>
            <person name="Barry K."/>
            <person name="Futrell-Griggs M."/>
            <person name="Abernathy B."/>
            <person name="Du J."/>
            <person name="Tian Z."/>
            <person name="Zhu L."/>
            <person name="Gill N."/>
            <person name="Joshi T."/>
            <person name="Libault M."/>
            <person name="Sethuraman A."/>
            <person name="Zhang X."/>
            <person name="Shinozaki K."/>
            <person name="Nguyen H."/>
            <person name="Wing R."/>
            <person name="Cregan P."/>
            <person name="Specht J."/>
            <person name="Grimwood J."/>
            <person name="Rokhsar D."/>
            <person name="Stacey G."/>
            <person name="Shoemaker R."/>
            <person name="Jackson S."/>
        </authorList>
    </citation>
    <scope>NUCLEOTIDE SEQUENCE</scope>
    <source>
        <tissue evidence="1">Callus</tissue>
    </source>
</reference>
<evidence type="ECO:0000313" key="2">
    <source>
        <dbReference type="EnsemblPlants" id="KRH38292"/>
    </source>
</evidence>
<protein>
    <submittedName>
        <fullName evidence="1 2">Uncharacterized protein</fullName>
    </submittedName>
</protein>
<dbReference type="InParanoid" id="A0A0R0IGK1"/>
<accession>A0A0R0IGK1</accession>
<dbReference type="SMR" id="A0A0R0IGK1"/>
<name>A0A0R0IGK1_SOYBN</name>
<dbReference type="EMBL" id="CM000842">
    <property type="protein sequence ID" value="KRH38292.1"/>
    <property type="molecule type" value="Genomic_DNA"/>
</dbReference>
<dbReference type="AlphaFoldDB" id="A0A0R0IGK1"/>
<reference evidence="1 2" key="1">
    <citation type="journal article" date="2010" name="Nature">
        <title>Genome sequence of the palaeopolyploid soybean.</title>
        <authorList>
            <person name="Schmutz J."/>
            <person name="Cannon S.B."/>
            <person name="Schlueter J."/>
            <person name="Ma J."/>
            <person name="Mitros T."/>
            <person name="Nelson W."/>
            <person name="Hyten D.L."/>
            <person name="Song Q."/>
            <person name="Thelen J.J."/>
            <person name="Cheng J."/>
            <person name="Xu D."/>
            <person name="Hellsten U."/>
            <person name="May G.D."/>
            <person name="Yu Y."/>
            <person name="Sakurai T."/>
            <person name="Umezawa T."/>
            <person name="Bhattacharyya M.K."/>
            <person name="Sandhu D."/>
            <person name="Valliyodan B."/>
            <person name="Lindquist E."/>
            <person name="Peto M."/>
            <person name="Grant D."/>
            <person name="Shu S."/>
            <person name="Goodstein D."/>
            <person name="Barry K."/>
            <person name="Futrell-Griggs M."/>
            <person name="Abernathy B."/>
            <person name="Du J."/>
            <person name="Tian Z."/>
            <person name="Zhu L."/>
            <person name="Gill N."/>
            <person name="Joshi T."/>
            <person name="Libault M."/>
            <person name="Sethuraman A."/>
            <person name="Zhang X.-C."/>
            <person name="Shinozaki K."/>
            <person name="Nguyen H.T."/>
            <person name="Wing R.A."/>
            <person name="Cregan P."/>
            <person name="Specht J."/>
            <person name="Grimwood J."/>
            <person name="Rokhsar D."/>
            <person name="Stacey G."/>
            <person name="Shoemaker R.C."/>
            <person name="Jackson S.A."/>
        </authorList>
    </citation>
    <scope>NUCLEOTIDE SEQUENCE [LARGE SCALE GENOMIC DNA]</scope>
    <source>
        <strain evidence="2">cv. Williams 82</strain>
        <tissue evidence="1">Callus</tissue>
    </source>
</reference>
<reference evidence="2" key="2">
    <citation type="submission" date="2018-02" db="UniProtKB">
        <authorList>
            <consortium name="EnsemblPlants"/>
        </authorList>
    </citation>
    <scope>IDENTIFICATION</scope>
    <source>
        <strain evidence="2">Williams 82</strain>
    </source>
</reference>
<dbReference type="EnsemblPlants" id="KRH38292">
    <property type="protein sequence ID" value="KRH38292"/>
    <property type="gene ID" value="GLYMA_09G125200"/>
</dbReference>
<sequence length="77" mass="8861">MAIYVNSKQPPQSNVTTLIMKKVRNLVKDEESVSKLPLNFQVTPVLGNSSFRTHIVFWASIFPKFQNCLRLNFSKFS</sequence>
<dbReference type="Proteomes" id="UP000008827">
    <property type="component" value="Chromosome 9"/>
</dbReference>
<gene>
    <name evidence="1" type="ORF">GLYMA_09G125200</name>
</gene>
<evidence type="ECO:0000313" key="1">
    <source>
        <dbReference type="EMBL" id="KRH38292.1"/>
    </source>
</evidence>
<proteinExistence type="predicted"/>
<keyword evidence="3" id="KW-1185">Reference proteome</keyword>
<organism evidence="1">
    <name type="scientific">Glycine max</name>
    <name type="common">Soybean</name>
    <name type="synonym">Glycine hispida</name>
    <dbReference type="NCBI Taxonomy" id="3847"/>
    <lineage>
        <taxon>Eukaryota</taxon>
        <taxon>Viridiplantae</taxon>
        <taxon>Streptophyta</taxon>
        <taxon>Embryophyta</taxon>
        <taxon>Tracheophyta</taxon>
        <taxon>Spermatophyta</taxon>
        <taxon>Magnoliopsida</taxon>
        <taxon>eudicotyledons</taxon>
        <taxon>Gunneridae</taxon>
        <taxon>Pentapetalae</taxon>
        <taxon>rosids</taxon>
        <taxon>fabids</taxon>
        <taxon>Fabales</taxon>
        <taxon>Fabaceae</taxon>
        <taxon>Papilionoideae</taxon>
        <taxon>50 kb inversion clade</taxon>
        <taxon>NPAAA clade</taxon>
        <taxon>indigoferoid/millettioid clade</taxon>
        <taxon>Phaseoleae</taxon>
        <taxon>Glycine</taxon>
        <taxon>Glycine subgen. Soja</taxon>
    </lineage>
</organism>
<evidence type="ECO:0000313" key="3">
    <source>
        <dbReference type="Proteomes" id="UP000008827"/>
    </source>
</evidence>